<dbReference type="InterPro" id="IPR036388">
    <property type="entry name" value="WH-like_DNA-bd_sf"/>
</dbReference>
<evidence type="ECO:0000256" key="2">
    <source>
        <dbReference type="ARBA" id="ARBA00022553"/>
    </source>
</evidence>
<keyword evidence="3" id="KW-0902">Two-component regulatory system</keyword>
<evidence type="ECO:0000313" key="13">
    <source>
        <dbReference type="Proteomes" id="UP000610862"/>
    </source>
</evidence>
<dbReference type="InterPro" id="IPR001789">
    <property type="entry name" value="Sig_transdc_resp-reg_receiver"/>
</dbReference>
<protein>
    <recommendedName>
        <fullName evidence="1">Stage 0 sporulation protein A homolog</fullName>
    </recommendedName>
</protein>
<dbReference type="InterPro" id="IPR001867">
    <property type="entry name" value="OmpR/PhoB-type_DNA-bd"/>
</dbReference>
<keyword evidence="13" id="KW-1185">Reference proteome</keyword>
<evidence type="ECO:0000259" key="10">
    <source>
        <dbReference type="PROSITE" id="PS50110"/>
    </source>
</evidence>
<dbReference type="InterPro" id="IPR016032">
    <property type="entry name" value="Sig_transdc_resp-reg_C-effctor"/>
</dbReference>
<dbReference type="CDD" id="cd00383">
    <property type="entry name" value="trans_reg_C"/>
    <property type="match status" value="1"/>
</dbReference>
<evidence type="ECO:0000256" key="9">
    <source>
        <dbReference type="PROSITE-ProRule" id="PRU01091"/>
    </source>
</evidence>
<dbReference type="Pfam" id="PF00072">
    <property type="entry name" value="Response_reg"/>
    <property type="match status" value="1"/>
</dbReference>
<evidence type="ECO:0000256" key="4">
    <source>
        <dbReference type="ARBA" id="ARBA00023015"/>
    </source>
</evidence>
<evidence type="ECO:0000256" key="1">
    <source>
        <dbReference type="ARBA" id="ARBA00018672"/>
    </source>
</evidence>
<dbReference type="GO" id="GO:0032993">
    <property type="term" value="C:protein-DNA complex"/>
    <property type="evidence" value="ECO:0007669"/>
    <property type="project" value="TreeGrafter"/>
</dbReference>
<dbReference type="Gene3D" id="1.10.10.10">
    <property type="entry name" value="Winged helix-like DNA-binding domain superfamily/Winged helix DNA-binding domain"/>
    <property type="match status" value="1"/>
</dbReference>
<dbReference type="SMART" id="SM00448">
    <property type="entry name" value="REC"/>
    <property type="match status" value="1"/>
</dbReference>
<dbReference type="SMART" id="SM00862">
    <property type="entry name" value="Trans_reg_C"/>
    <property type="match status" value="1"/>
</dbReference>
<organism evidence="12 13">
    <name type="scientific">Lentihominibacter hominis</name>
    <dbReference type="NCBI Taxonomy" id="2763645"/>
    <lineage>
        <taxon>Bacteria</taxon>
        <taxon>Bacillati</taxon>
        <taxon>Bacillota</taxon>
        <taxon>Clostridia</taxon>
        <taxon>Peptostreptococcales</taxon>
        <taxon>Anaerovoracaceae</taxon>
        <taxon>Lentihominibacter</taxon>
    </lineage>
</organism>
<feature type="domain" description="Response regulatory" evidence="10">
    <location>
        <begin position="3"/>
        <end position="116"/>
    </location>
</feature>
<dbReference type="EMBL" id="JACRTA010000001">
    <property type="protein sequence ID" value="MBC8568008.1"/>
    <property type="molecule type" value="Genomic_DNA"/>
</dbReference>
<dbReference type="PANTHER" id="PTHR48111">
    <property type="entry name" value="REGULATOR OF RPOS"/>
    <property type="match status" value="1"/>
</dbReference>
<evidence type="ECO:0000256" key="5">
    <source>
        <dbReference type="ARBA" id="ARBA00023125"/>
    </source>
</evidence>
<dbReference type="GO" id="GO:0000156">
    <property type="term" value="F:phosphorelay response regulator activity"/>
    <property type="evidence" value="ECO:0007669"/>
    <property type="project" value="TreeGrafter"/>
</dbReference>
<dbReference type="InterPro" id="IPR039420">
    <property type="entry name" value="WalR-like"/>
</dbReference>
<dbReference type="SUPFAM" id="SSF52172">
    <property type="entry name" value="CheY-like"/>
    <property type="match status" value="1"/>
</dbReference>
<feature type="domain" description="OmpR/PhoB-type" evidence="11">
    <location>
        <begin position="135"/>
        <end position="234"/>
    </location>
</feature>
<feature type="modified residue" description="4-aspartylphosphate" evidence="8">
    <location>
        <position position="52"/>
    </location>
</feature>
<dbReference type="Pfam" id="PF00486">
    <property type="entry name" value="Trans_reg_C"/>
    <property type="match status" value="1"/>
</dbReference>
<dbReference type="Gene3D" id="3.40.50.2300">
    <property type="match status" value="1"/>
</dbReference>
<dbReference type="GO" id="GO:0000976">
    <property type="term" value="F:transcription cis-regulatory region binding"/>
    <property type="evidence" value="ECO:0007669"/>
    <property type="project" value="TreeGrafter"/>
</dbReference>
<dbReference type="PROSITE" id="PS51755">
    <property type="entry name" value="OMPR_PHOB"/>
    <property type="match status" value="1"/>
</dbReference>
<accession>A0A926I9C4</accession>
<dbReference type="FunFam" id="1.10.10.10:FF:000018">
    <property type="entry name" value="DNA-binding response regulator ResD"/>
    <property type="match status" value="1"/>
</dbReference>
<proteinExistence type="predicted"/>
<feature type="DNA-binding region" description="OmpR/PhoB-type" evidence="9">
    <location>
        <begin position="135"/>
        <end position="234"/>
    </location>
</feature>
<evidence type="ECO:0000256" key="3">
    <source>
        <dbReference type="ARBA" id="ARBA00023012"/>
    </source>
</evidence>
<dbReference type="Proteomes" id="UP000610862">
    <property type="component" value="Unassembled WGS sequence"/>
</dbReference>
<dbReference type="AlphaFoldDB" id="A0A926I9C4"/>
<reference evidence="12" key="1">
    <citation type="submission" date="2020-08" db="EMBL/GenBank/DDBJ databases">
        <title>Genome public.</title>
        <authorList>
            <person name="Liu C."/>
            <person name="Sun Q."/>
        </authorList>
    </citation>
    <scope>NUCLEOTIDE SEQUENCE</scope>
    <source>
        <strain evidence="12">NSJ-24</strain>
    </source>
</reference>
<evidence type="ECO:0000259" key="11">
    <source>
        <dbReference type="PROSITE" id="PS51755"/>
    </source>
</evidence>
<dbReference type="RefSeq" id="WP_177267531.1">
    <property type="nucleotide sequence ID" value="NZ_JACRTA010000001.1"/>
</dbReference>
<evidence type="ECO:0000256" key="7">
    <source>
        <dbReference type="ARBA" id="ARBA00024867"/>
    </source>
</evidence>
<dbReference type="InterPro" id="IPR011006">
    <property type="entry name" value="CheY-like_superfamily"/>
</dbReference>
<keyword evidence="2 8" id="KW-0597">Phosphoprotein</keyword>
<evidence type="ECO:0000256" key="6">
    <source>
        <dbReference type="ARBA" id="ARBA00023163"/>
    </source>
</evidence>
<dbReference type="SUPFAM" id="SSF46894">
    <property type="entry name" value="C-terminal effector domain of the bipartite response regulators"/>
    <property type="match status" value="1"/>
</dbReference>
<evidence type="ECO:0000256" key="8">
    <source>
        <dbReference type="PROSITE-ProRule" id="PRU00169"/>
    </source>
</evidence>
<dbReference type="PANTHER" id="PTHR48111:SF40">
    <property type="entry name" value="PHOSPHATE REGULON TRANSCRIPTIONAL REGULATORY PROTEIN PHOB"/>
    <property type="match status" value="1"/>
</dbReference>
<dbReference type="PROSITE" id="PS50110">
    <property type="entry name" value="RESPONSE_REGULATORY"/>
    <property type="match status" value="1"/>
</dbReference>
<name>A0A926I9C4_9FIRM</name>
<keyword evidence="4" id="KW-0805">Transcription regulation</keyword>
<dbReference type="GO" id="GO:0006355">
    <property type="term" value="P:regulation of DNA-templated transcription"/>
    <property type="evidence" value="ECO:0007669"/>
    <property type="project" value="InterPro"/>
</dbReference>
<keyword evidence="5 9" id="KW-0238">DNA-binding</keyword>
<evidence type="ECO:0000313" key="12">
    <source>
        <dbReference type="EMBL" id="MBC8568008.1"/>
    </source>
</evidence>
<gene>
    <name evidence="12" type="ORF">H8692_04400</name>
</gene>
<comment type="function">
    <text evidence="7">May play the central regulatory role in sporulation. It may be an element of the effector pathway responsible for the activation of sporulation genes in response to nutritional stress. Spo0A may act in concert with spo0H (a sigma factor) to control the expression of some genes that are critical to the sporulation process.</text>
</comment>
<dbReference type="GO" id="GO:0005829">
    <property type="term" value="C:cytosol"/>
    <property type="evidence" value="ECO:0007669"/>
    <property type="project" value="TreeGrafter"/>
</dbReference>
<comment type="caution">
    <text evidence="12">The sequence shown here is derived from an EMBL/GenBank/DDBJ whole genome shotgun (WGS) entry which is preliminary data.</text>
</comment>
<keyword evidence="6" id="KW-0804">Transcription</keyword>
<sequence length="234" mass="26523">MGKIMIAEDDVKIAQLEQDYLESNGYETKIVGDGAMVIAELKKGGYDLILLDIMLPNCSGYDICRSVREDIDIPILMVTARTEGIDVIRGLGLGADDYITKPFDPSQLVARVRSHLRRYQRLTGGGSGKNTVEHTDKIVAGNVIIEPKTWRVWKDGQEIKLPNREFELLCFMAQNPNIVFSKETLFEKIWGYDYVSDAATVSVHINRIREKIENDLRNPKIIETIWGAGYRFNL</sequence>
<dbReference type="Gene3D" id="6.10.250.690">
    <property type="match status" value="1"/>
</dbReference>